<proteinExistence type="predicted"/>
<evidence type="ECO:0000313" key="2">
    <source>
        <dbReference type="EMBL" id="KAJ3666350.1"/>
    </source>
</evidence>
<keyword evidence="3" id="KW-1185">Reference proteome</keyword>
<protein>
    <recommendedName>
        <fullName evidence="1">CHK kinase-like domain-containing protein</fullName>
    </recommendedName>
</protein>
<sequence length="402" mass="46899">MCEKRVSDLVELVARNENFLEYKVEVHGKTGRGDGYLGKVTFVSVIGKTKNKDTKELNLVIKTSAQNELLRSQLPVRELFELEIYIYDKVVPTFKNFETEMGFESDVLKSLPTCYLTQNLENDEALILENLKLQGFDVANRKVPLSFEHIRLVLKSYGKWHAFSLALRYKRPETFKQLVKNLGNMWSRYILKTNLTPVFLQYYEEVRKFWENNKDVASVKFSEHEVKSILISLVSEDLDQAVIIHGDCWTNNFMFKEKAGKPTQVYVIDWQLSGLASPVLDLSYFIYTCVDTEKYKNVEDLLKIYHDAVCGYLHQLNCDPGDILPFSTLVKHWRKFSCYGLLFGSFILRFCLSESEEVPDFIETAEKGKNFLENFEFNTSNQEVYYKRVKDNILHYARNVVE</sequence>
<accession>A0AA38MPL6</accession>
<dbReference type="SMART" id="SM00587">
    <property type="entry name" value="CHK"/>
    <property type="match status" value="1"/>
</dbReference>
<dbReference type="PANTHER" id="PTHR11012:SF30">
    <property type="entry name" value="PROTEIN KINASE-LIKE DOMAIN-CONTAINING"/>
    <property type="match status" value="1"/>
</dbReference>
<dbReference type="AlphaFoldDB" id="A0AA38MPL6"/>
<organism evidence="2 3">
    <name type="scientific">Zophobas morio</name>
    <dbReference type="NCBI Taxonomy" id="2755281"/>
    <lineage>
        <taxon>Eukaryota</taxon>
        <taxon>Metazoa</taxon>
        <taxon>Ecdysozoa</taxon>
        <taxon>Arthropoda</taxon>
        <taxon>Hexapoda</taxon>
        <taxon>Insecta</taxon>
        <taxon>Pterygota</taxon>
        <taxon>Neoptera</taxon>
        <taxon>Endopterygota</taxon>
        <taxon>Coleoptera</taxon>
        <taxon>Polyphaga</taxon>
        <taxon>Cucujiformia</taxon>
        <taxon>Tenebrionidae</taxon>
        <taxon>Zophobas</taxon>
    </lineage>
</organism>
<dbReference type="EMBL" id="JALNTZ010000001">
    <property type="protein sequence ID" value="KAJ3666350.1"/>
    <property type="molecule type" value="Genomic_DNA"/>
</dbReference>
<evidence type="ECO:0000313" key="3">
    <source>
        <dbReference type="Proteomes" id="UP001168821"/>
    </source>
</evidence>
<dbReference type="InterPro" id="IPR004119">
    <property type="entry name" value="EcKL"/>
</dbReference>
<dbReference type="InterPro" id="IPR011009">
    <property type="entry name" value="Kinase-like_dom_sf"/>
</dbReference>
<dbReference type="InterPro" id="IPR015897">
    <property type="entry name" value="CHK_kinase-like"/>
</dbReference>
<dbReference type="Pfam" id="PF02958">
    <property type="entry name" value="EcKL"/>
    <property type="match status" value="1"/>
</dbReference>
<dbReference type="SUPFAM" id="SSF56112">
    <property type="entry name" value="Protein kinase-like (PK-like)"/>
    <property type="match status" value="1"/>
</dbReference>
<feature type="domain" description="CHK kinase-like" evidence="1">
    <location>
        <begin position="126"/>
        <end position="315"/>
    </location>
</feature>
<comment type="caution">
    <text evidence="2">The sequence shown here is derived from an EMBL/GenBank/DDBJ whole genome shotgun (WGS) entry which is preliminary data.</text>
</comment>
<reference evidence="2" key="1">
    <citation type="journal article" date="2023" name="G3 (Bethesda)">
        <title>Whole genome assemblies of Zophobas morio and Tenebrio molitor.</title>
        <authorList>
            <person name="Kaur S."/>
            <person name="Stinson S.A."/>
            <person name="diCenzo G.C."/>
        </authorList>
    </citation>
    <scope>NUCLEOTIDE SEQUENCE</scope>
    <source>
        <strain evidence="2">QUZm001</strain>
    </source>
</reference>
<name>A0AA38MPL6_9CUCU</name>
<dbReference type="Gene3D" id="3.90.1200.10">
    <property type="match status" value="1"/>
</dbReference>
<gene>
    <name evidence="2" type="ORF">Zmor_001798</name>
</gene>
<dbReference type="Proteomes" id="UP001168821">
    <property type="component" value="Unassembled WGS sequence"/>
</dbReference>
<evidence type="ECO:0000259" key="1">
    <source>
        <dbReference type="SMART" id="SM00587"/>
    </source>
</evidence>
<dbReference type="PANTHER" id="PTHR11012">
    <property type="entry name" value="PROTEIN KINASE-LIKE DOMAIN-CONTAINING"/>
    <property type="match status" value="1"/>
</dbReference>